<accession>A0A2T4Q020</accession>
<evidence type="ECO:0000256" key="2">
    <source>
        <dbReference type="SAM" id="SignalP"/>
    </source>
</evidence>
<dbReference type="EMBL" id="PZEV01000022">
    <property type="protein sequence ID" value="PTI50778.1"/>
    <property type="molecule type" value="Genomic_DNA"/>
</dbReference>
<dbReference type="SUPFAM" id="SSF55166">
    <property type="entry name" value="Hedgehog/DD-peptidase"/>
    <property type="match status" value="1"/>
</dbReference>
<keyword evidence="2" id="KW-0732">Signal</keyword>
<comment type="caution">
    <text evidence="4">The sequence shown here is derived from an EMBL/GenBank/DDBJ whole genome shotgun (WGS) entry which is preliminary data.</text>
</comment>
<dbReference type="STRING" id="1194526.A284_00775"/>
<dbReference type="Gene3D" id="3.30.1380.10">
    <property type="match status" value="1"/>
</dbReference>
<keyword evidence="4" id="KW-0645">Protease</keyword>
<evidence type="ECO:0000256" key="1">
    <source>
        <dbReference type="SAM" id="MobiDB-lite"/>
    </source>
</evidence>
<feature type="compositionally biased region" description="Basic and acidic residues" evidence="1">
    <location>
        <begin position="23"/>
        <end position="34"/>
    </location>
</feature>
<name>A0A2T4Q020_STAWA</name>
<dbReference type="RefSeq" id="WP_107532608.1">
    <property type="nucleotide sequence ID" value="NZ_PZEV01000022.1"/>
</dbReference>
<dbReference type="PANTHER" id="PTHR34385">
    <property type="entry name" value="D-ALANYL-D-ALANINE CARBOXYPEPTIDASE"/>
    <property type="match status" value="1"/>
</dbReference>
<feature type="region of interest" description="Disordered" evidence="1">
    <location>
        <begin position="23"/>
        <end position="46"/>
    </location>
</feature>
<dbReference type="InterPro" id="IPR009045">
    <property type="entry name" value="Zn_M74/Hedgehog-like"/>
</dbReference>
<gene>
    <name evidence="4" type="ORF">BU085_07515</name>
</gene>
<dbReference type="PROSITE" id="PS51257">
    <property type="entry name" value="PROKAR_LIPOPROTEIN"/>
    <property type="match status" value="1"/>
</dbReference>
<proteinExistence type="predicted"/>
<organism evidence="4 5">
    <name type="scientific">Staphylococcus warneri</name>
    <dbReference type="NCBI Taxonomy" id="1292"/>
    <lineage>
        <taxon>Bacteria</taxon>
        <taxon>Bacillati</taxon>
        <taxon>Bacillota</taxon>
        <taxon>Bacilli</taxon>
        <taxon>Bacillales</taxon>
        <taxon>Staphylococcaceae</taxon>
        <taxon>Staphylococcus</taxon>
    </lineage>
</organism>
<dbReference type="Pfam" id="PF02557">
    <property type="entry name" value="VanY"/>
    <property type="match status" value="1"/>
</dbReference>
<sequence length="222" mass="25319">MKKLWTVLLMGLLVLSACSNHHSEGKNEASKQDGNKQNQSHKKVKKDGKTYIDGILMVNKQIKLPKDYNPGENPKAVKALNKMIANAKKDHINLYKISGFRSYQTQIQLFNNYKARDGEKAANKYSSKPGHSEHQTGLSFDVGAQGSDKNLYRSFGKTKEGQWIKRHADEYGFIIRYGKGKENETGYQYEPWHLRYLGKEKAKEVKNSGQSLESYLGLYPKK</sequence>
<dbReference type="CDD" id="cd14852">
    <property type="entry name" value="LD-carboxypeptidase"/>
    <property type="match status" value="1"/>
</dbReference>
<keyword evidence="4" id="KW-0378">Hydrolase</keyword>
<dbReference type="InterPro" id="IPR058193">
    <property type="entry name" value="VanY/YodJ_core_dom"/>
</dbReference>
<dbReference type="InterPro" id="IPR003709">
    <property type="entry name" value="VanY-like_core_dom"/>
</dbReference>
<evidence type="ECO:0000259" key="3">
    <source>
        <dbReference type="Pfam" id="PF02557"/>
    </source>
</evidence>
<dbReference type="InterPro" id="IPR052179">
    <property type="entry name" value="DD-CPase-like"/>
</dbReference>
<dbReference type="AlphaFoldDB" id="A0A2T4Q020"/>
<feature type="domain" description="D-alanyl-D-alanine carboxypeptidase-like core" evidence="3">
    <location>
        <begin position="74"/>
        <end position="199"/>
    </location>
</feature>
<dbReference type="PANTHER" id="PTHR34385:SF1">
    <property type="entry name" value="PEPTIDOGLYCAN L-ALANYL-D-GLUTAMATE ENDOPEPTIDASE CWLK"/>
    <property type="match status" value="1"/>
</dbReference>
<feature type="signal peptide" evidence="2">
    <location>
        <begin position="1"/>
        <end position="23"/>
    </location>
</feature>
<dbReference type="GO" id="GO:0006508">
    <property type="term" value="P:proteolysis"/>
    <property type="evidence" value="ECO:0007669"/>
    <property type="project" value="InterPro"/>
</dbReference>
<feature type="chain" id="PRO_5015780545" evidence="2">
    <location>
        <begin position="24"/>
        <end position="222"/>
    </location>
</feature>
<dbReference type="Proteomes" id="UP000240717">
    <property type="component" value="Unassembled WGS sequence"/>
</dbReference>
<keyword evidence="4" id="KW-0121">Carboxypeptidase</keyword>
<dbReference type="GO" id="GO:0004180">
    <property type="term" value="F:carboxypeptidase activity"/>
    <property type="evidence" value="ECO:0007669"/>
    <property type="project" value="UniProtKB-KW"/>
</dbReference>
<reference evidence="4 5" key="1">
    <citation type="journal article" date="2016" name="Front. Microbiol.">
        <title>Comprehensive Phylogenetic Analysis of Bovine Non-aureus Staphylococci Species Based on Whole-Genome Sequencing.</title>
        <authorList>
            <person name="Naushad S."/>
            <person name="Barkema H.W."/>
            <person name="Luby C."/>
            <person name="Condas L.A."/>
            <person name="Nobrega D.B."/>
            <person name="Carson D.A."/>
            <person name="De Buck J."/>
        </authorList>
    </citation>
    <scope>NUCLEOTIDE SEQUENCE [LARGE SCALE GENOMIC DNA]</scope>
    <source>
        <strain evidence="4 5">SNUC 2993</strain>
    </source>
</reference>
<evidence type="ECO:0000313" key="5">
    <source>
        <dbReference type="Proteomes" id="UP000240717"/>
    </source>
</evidence>
<protein>
    <submittedName>
        <fullName evidence="4">D-alanyl-D-alanine carboxypeptidase</fullName>
    </submittedName>
</protein>
<evidence type="ECO:0000313" key="4">
    <source>
        <dbReference type="EMBL" id="PTI50778.1"/>
    </source>
</evidence>